<dbReference type="Proteomes" id="UP001143545">
    <property type="component" value="Unassembled WGS sequence"/>
</dbReference>
<proteinExistence type="predicted"/>
<dbReference type="RefSeq" id="WP_281754618.1">
    <property type="nucleotide sequence ID" value="NZ_BRVP01000013.1"/>
</dbReference>
<reference evidence="1" key="1">
    <citation type="submission" date="2022-07" db="EMBL/GenBank/DDBJ databases">
        <title>Taxonomy of Novel Oxalotrophic and Methylotrophic Bacteria.</title>
        <authorList>
            <person name="Sahin N."/>
            <person name="Tani A."/>
        </authorList>
    </citation>
    <scope>NUCLEOTIDE SEQUENCE</scope>
    <source>
        <strain evidence="1">AM327</strain>
    </source>
</reference>
<comment type="caution">
    <text evidence="1">The sequence shown here is derived from an EMBL/GenBank/DDBJ whole genome shotgun (WGS) entry which is preliminary data.</text>
</comment>
<evidence type="ECO:0000313" key="1">
    <source>
        <dbReference type="EMBL" id="GLB52999.1"/>
    </source>
</evidence>
<keyword evidence="2" id="KW-1185">Reference proteome</keyword>
<sequence length="127" mass="15023">MVGVTNEHLSTEVFRKILQDLHPLDSSLENVFLIAEWGKHKISLYALPEDNYTLIIEDFGYESKGFWYQITPTKAQLEILEKALETELNQLYKIDREAFIYEESEDVHNQDINETFNHININFYTSY</sequence>
<dbReference type="EMBL" id="BRVP01000013">
    <property type="protein sequence ID" value="GLB52999.1"/>
    <property type="molecule type" value="Genomic_DNA"/>
</dbReference>
<name>A0A9W6EUT9_9FLAO</name>
<evidence type="ECO:0000313" key="2">
    <source>
        <dbReference type="Proteomes" id="UP001143545"/>
    </source>
</evidence>
<gene>
    <name evidence="1" type="ORF">NBRC110019_20390</name>
</gene>
<organism evidence="1 2">
    <name type="scientific">Neptunitalea chrysea</name>
    <dbReference type="NCBI Taxonomy" id="1647581"/>
    <lineage>
        <taxon>Bacteria</taxon>
        <taxon>Pseudomonadati</taxon>
        <taxon>Bacteroidota</taxon>
        <taxon>Flavobacteriia</taxon>
        <taxon>Flavobacteriales</taxon>
        <taxon>Flavobacteriaceae</taxon>
        <taxon>Neptunitalea</taxon>
    </lineage>
</organism>
<protein>
    <submittedName>
        <fullName evidence="1">Uncharacterized protein</fullName>
    </submittedName>
</protein>
<dbReference type="AlphaFoldDB" id="A0A9W6EUT9"/>
<accession>A0A9W6EUT9</accession>